<gene>
    <name evidence="1" type="ORF">ACFYTF_20145</name>
</gene>
<dbReference type="InterPro" id="IPR029033">
    <property type="entry name" value="His_PPase_superfam"/>
</dbReference>
<dbReference type="PANTHER" id="PTHR48100">
    <property type="entry name" value="BROAD-SPECIFICITY PHOSPHATASE YOR283W-RELATED"/>
    <property type="match status" value="1"/>
</dbReference>
<dbReference type="RefSeq" id="WP_387701635.1">
    <property type="nucleotide sequence ID" value="NZ_JBIAMX010000012.1"/>
</dbReference>
<dbReference type="SUPFAM" id="SSF53254">
    <property type="entry name" value="Phosphoglycerate mutase-like"/>
    <property type="match status" value="1"/>
</dbReference>
<evidence type="ECO:0000313" key="2">
    <source>
        <dbReference type="Proteomes" id="UP001601444"/>
    </source>
</evidence>
<reference evidence="1 2" key="1">
    <citation type="submission" date="2024-10" db="EMBL/GenBank/DDBJ databases">
        <title>The Natural Products Discovery Center: Release of the First 8490 Sequenced Strains for Exploring Actinobacteria Biosynthetic Diversity.</title>
        <authorList>
            <person name="Kalkreuter E."/>
            <person name="Kautsar S.A."/>
            <person name="Yang D."/>
            <person name="Bader C.D."/>
            <person name="Teijaro C.N."/>
            <person name="Fluegel L."/>
            <person name="Davis C.M."/>
            <person name="Simpson J.R."/>
            <person name="Lauterbach L."/>
            <person name="Steele A.D."/>
            <person name="Gui C."/>
            <person name="Meng S."/>
            <person name="Li G."/>
            <person name="Viehrig K."/>
            <person name="Ye F."/>
            <person name="Su P."/>
            <person name="Kiefer A.F."/>
            <person name="Nichols A."/>
            <person name="Cepeda A.J."/>
            <person name="Yan W."/>
            <person name="Fan B."/>
            <person name="Jiang Y."/>
            <person name="Adhikari A."/>
            <person name="Zheng C.-J."/>
            <person name="Schuster L."/>
            <person name="Cowan T.M."/>
            <person name="Smanski M.J."/>
            <person name="Chevrette M.G."/>
            <person name="De Carvalho L.P.S."/>
            <person name="Shen B."/>
        </authorList>
    </citation>
    <scope>NUCLEOTIDE SEQUENCE [LARGE SCALE GENOMIC DNA]</scope>
    <source>
        <strain evidence="1 2">NPDC004045</strain>
    </source>
</reference>
<dbReference type="InterPro" id="IPR013078">
    <property type="entry name" value="His_Pase_superF_clade-1"/>
</dbReference>
<dbReference type="PANTHER" id="PTHR48100:SF1">
    <property type="entry name" value="HISTIDINE PHOSPHATASE FAMILY PROTEIN-RELATED"/>
    <property type="match status" value="1"/>
</dbReference>
<name>A0ABW6PS42_9NOCA</name>
<accession>A0ABW6PS42</accession>
<keyword evidence="2" id="KW-1185">Reference proteome</keyword>
<dbReference type="InterPro" id="IPR050275">
    <property type="entry name" value="PGM_Phosphatase"/>
</dbReference>
<dbReference type="CDD" id="cd07067">
    <property type="entry name" value="HP_PGM_like"/>
    <property type="match status" value="1"/>
</dbReference>
<organism evidence="1 2">
    <name type="scientific">Nocardia thailandica</name>
    <dbReference type="NCBI Taxonomy" id="257275"/>
    <lineage>
        <taxon>Bacteria</taxon>
        <taxon>Bacillati</taxon>
        <taxon>Actinomycetota</taxon>
        <taxon>Actinomycetes</taxon>
        <taxon>Mycobacteriales</taxon>
        <taxon>Nocardiaceae</taxon>
        <taxon>Nocardia</taxon>
    </lineage>
</organism>
<dbReference type="Proteomes" id="UP001601444">
    <property type="component" value="Unassembled WGS sequence"/>
</dbReference>
<dbReference type="SMART" id="SM00855">
    <property type="entry name" value="PGAM"/>
    <property type="match status" value="1"/>
</dbReference>
<proteinExistence type="predicted"/>
<dbReference type="EMBL" id="JBIAMX010000012">
    <property type="protein sequence ID" value="MFF0545147.1"/>
    <property type="molecule type" value="Genomic_DNA"/>
</dbReference>
<dbReference type="Pfam" id="PF00300">
    <property type="entry name" value="His_Phos_1"/>
    <property type="match status" value="1"/>
</dbReference>
<comment type="caution">
    <text evidence="1">The sequence shown here is derived from an EMBL/GenBank/DDBJ whole genome shotgun (WGS) entry which is preliminary data.</text>
</comment>
<protein>
    <submittedName>
        <fullName evidence="1">Histidine phosphatase family protein</fullName>
    </submittedName>
</protein>
<sequence length="252" mass="28025">MPDEVVHDRGWVQVPEGLSVPWHLGGLWAVRHGQSVANVWYADPATNLRPMRGTDASAELSELGHRQARALGEWLAGLGSVQRPDLVVCSPYLRTRLTWAIMAQAAARRIRHLRPIRTLVDERLRDREMGVFEMHPHRAIRRRAPEEAARREQVGNWAYRPPGGESLADVAVRVRGFLTELDAVAPGEQVLLVTHDAVVVAVRYVLEGLGAVVPDTLEPVPTASVSQWRRDGRRLRLRVWGETGHLGEAGSG</sequence>
<evidence type="ECO:0000313" key="1">
    <source>
        <dbReference type="EMBL" id="MFF0545147.1"/>
    </source>
</evidence>
<dbReference type="Gene3D" id="3.40.50.1240">
    <property type="entry name" value="Phosphoglycerate mutase-like"/>
    <property type="match status" value="1"/>
</dbReference>